<dbReference type="EMBL" id="CAJNOG010000824">
    <property type="protein sequence ID" value="CAF1365743.1"/>
    <property type="molecule type" value="Genomic_DNA"/>
</dbReference>
<dbReference type="Proteomes" id="UP000663844">
    <property type="component" value="Unassembled WGS sequence"/>
</dbReference>
<dbReference type="Gene3D" id="3.40.50.12780">
    <property type="entry name" value="N-terminal domain of ligase-like"/>
    <property type="match status" value="1"/>
</dbReference>
<dbReference type="GO" id="GO:0005783">
    <property type="term" value="C:endoplasmic reticulum"/>
    <property type="evidence" value="ECO:0007669"/>
    <property type="project" value="TreeGrafter"/>
</dbReference>
<comment type="similarity">
    <text evidence="1">Belongs to the ATP-dependent AMP-binding enzyme family.</text>
</comment>
<gene>
    <name evidence="11" type="ORF">JYZ213_LOCUS35840</name>
    <name evidence="12" type="ORF">OXD698_LOCUS12918</name>
</gene>
<keyword evidence="3" id="KW-0547">Nucleotide-binding</keyword>
<evidence type="ECO:0000256" key="2">
    <source>
        <dbReference type="ARBA" id="ARBA00022598"/>
    </source>
</evidence>
<dbReference type="EMBL" id="CAJOAZ010000767">
    <property type="protein sequence ID" value="CAF3710373.1"/>
    <property type="molecule type" value="Genomic_DNA"/>
</dbReference>
<keyword evidence="9" id="KW-1133">Transmembrane helix</keyword>
<evidence type="ECO:0000313" key="12">
    <source>
        <dbReference type="EMBL" id="CAF3710373.1"/>
    </source>
</evidence>
<dbReference type="PANTHER" id="PTHR43272:SF83">
    <property type="entry name" value="ACYL-COA SYNTHETASE LONG-CHAIN, ISOFORM J"/>
    <property type="match status" value="1"/>
</dbReference>
<protein>
    <recommendedName>
        <fullName evidence="6">long-chain-fatty-acid--CoA ligase</fullName>
        <ecNumber evidence="6">6.2.1.3</ecNumber>
    </recommendedName>
</protein>
<evidence type="ECO:0000256" key="8">
    <source>
        <dbReference type="SAM" id="MobiDB-lite"/>
    </source>
</evidence>
<evidence type="ECO:0000256" key="5">
    <source>
        <dbReference type="ARBA" id="ARBA00022840"/>
    </source>
</evidence>
<comment type="caution">
    <text evidence="12">The sequence shown here is derived from an EMBL/GenBank/DDBJ whole genome shotgun (WGS) entry which is preliminary data.</text>
</comment>
<name>A0A818VLP5_9BILA</name>
<dbReference type="PROSITE" id="PS00455">
    <property type="entry name" value="AMP_BINDING"/>
    <property type="match status" value="1"/>
</dbReference>
<keyword evidence="5" id="KW-0067">ATP-binding</keyword>
<sequence>MSPTAFSRIFGSTVNTVFRRFLLSLIRATLIYIIAFLFVHLPTFWNYVMTLGKDDNKVNKQKRARAKLTEDSDPSSPYRAVEVLKKLRTQPDDEVETLADIPDLCLERHADKETMGVRQIIDVEDEVQPNSKVFKKVFKFLFVLFFNKNNVFCSLKKKYVLGEYQFTTYREACSRIDSIGRGLLSLGAKQGDRILIYAETRPEWLLSAFAAFRHGFTLVTLYSTLGEEAVKHALKESQVKIIITSQELSLKLDKALEQAEKVRHIIYFPAMAKPESVKIPQDKTNIEFISLSKLEEQGKNAEIDETTLNLRPGKEDIAVIMYTSGSTGTPKGVLIKHENIIAAMTGQKERVFPMVDLKNDVYIAYLPLAHILELCCEILVFFMGIKCGYSSPQTLTDQSTAIKRGQKGDLQVLRPHLMTCVPTILDRVHKAVNEKINQSNFVTRQLFHLSYKIKVKRLELGLASPHLDKLIFSRFNQMVLGGRVKTMLCGGAVLSEDTQRFVQAALCVTLFQGYGLTETCAAGTIADQYDVTVGRAGYPLVSCEIRLVDWDEGHYKNTDKPNPRGEILIGGKCVADGYFGEAAKKENENFKQIGDTRYFCTGDIGEIFTDGTLKIIDRKKDLIKLRGGEYVSLTKVEMAISKVPIIENSCLCASASSEYTVALICPNTKNMSSFSEKHFGEKDWQKLVEEDEFIELVLKEVQDGCKKGGIERFETPQRIKIVTEAWTPETGLVTDALKLKRKAIEQKYKDDIEDLYEEKKPKQNSDKKKILNIKKQETKDENKSLNNRITTSNENPIDVSKDIISNDNNNKKKDL</sequence>
<feature type="domain" description="AMP-dependent synthetase/ligase" evidence="10">
    <location>
        <begin position="160"/>
        <end position="579"/>
    </location>
</feature>
<dbReference type="GO" id="GO:0030182">
    <property type="term" value="P:neuron differentiation"/>
    <property type="evidence" value="ECO:0007669"/>
    <property type="project" value="TreeGrafter"/>
</dbReference>
<keyword evidence="4" id="KW-0443">Lipid metabolism</keyword>
<feature type="compositionally biased region" description="Basic and acidic residues" evidence="8">
    <location>
        <begin position="759"/>
        <end position="783"/>
    </location>
</feature>
<dbReference type="Proteomes" id="UP000663845">
    <property type="component" value="Unassembled WGS sequence"/>
</dbReference>
<dbReference type="GO" id="GO:0005811">
    <property type="term" value="C:lipid droplet"/>
    <property type="evidence" value="ECO:0007669"/>
    <property type="project" value="TreeGrafter"/>
</dbReference>
<organism evidence="12 13">
    <name type="scientific">Adineta steineri</name>
    <dbReference type="NCBI Taxonomy" id="433720"/>
    <lineage>
        <taxon>Eukaryota</taxon>
        <taxon>Metazoa</taxon>
        <taxon>Spiralia</taxon>
        <taxon>Gnathifera</taxon>
        <taxon>Rotifera</taxon>
        <taxon>Eurotatoria</taxon>
        <taxon>Bdelloidea</taxon>
        <taxon>Adinetida</taxon>
        <taxon>Adinetidae</taxon>
        <taxon>Adineta</taxon>
    </lineage>
</organism>
<feature type="transmembrane region" description="Helical" evidence="9">
    <location>
        <begin position="21"/>
        <end position="41"/>
    </location>
</feature>
<keyword evidence="9" id="KW-0812">Transmembrane</keyword>
<evidence type="ECO:0000313" key="13">
    <source>
        <dbReference type="Proteomes" id="UP000663844"/>
    </source>
</evidence>
<feature type="compositionally biased region" description="Polar residues" evidence="8">
    <location>
        <begin position="784"/>
        <end position="795"/>
    </location>
</feature>
<dbReference type="GO" id="GO:0035336">
    <property type="term" value="P:long-chain fatty-acyl-CoA metabolic process"/>
    <property type="evidence" value="ECO:0007669"/>
    <property type="project" value="TreeGrafter"/>
</dbReference>
<dbReference type="InterPro" id="IPR042099">
    <property type="entry name" value="ANL_N_sf"/>
</dbReference>
<evidence type="ECO:0000256" key="9">
    <source>
        <dbReference type="SAM" id="Phobius"/>
    </source>
</evidence>
<evidence type="ECO:0000259" key="10">
    <source>
        <dbReference type="Pfam" id="PF00501"/>
    </source>
</evidence>
<dbReference type="GO" id="GO:0005524">
    <property type="term" value="F:ATP binding"/>
    <property type="evidence" value="ECO:0007669"/>
    <property type="project" value="UniProtKB-KW"/>
</dbReference>
<dbReference type="AlphaFoldDB" id="A0A818VLP5"/>
<proteinExistence type="inferred from homology"/>
<dbReference type="SUPFAM" id="SSF56801">
    <property type="entry name" value="Acetyl-CoA synthetase-like"/>
    <property type="match status" value="1"/>
</dbReference>
<evidence type="ECO:0000256" key="6">
    <source>
        <dbReference type="ARBA" id="ARBA00026121"/>
    </source>
</evidence>
<keyword evidence="2" id="KW-0436">Ligase</keyword>
<dbReference type="GO" id="GO:0005886">
    <property type="term" value="C:plasma membrane"/>
    <property type="evidence" value="ECO:0007669"/>
    <property type="project" value="TreeGrafter"/>
</dbReference>
<dbReference type="GO" id="GO:0004467">
    <property type="term" value="F:long-chain fatty acid-CoA ligase activity"/>
    <property type="evidence" value="ECO:0007669"/>
    <property type="project" value="UniProtKB-EC"/>
</dbReference>
<dbReference type="Pfam" id="PF00501">
    <property type="entry name" value="AMP-binding"/>
    <property type="match status" value="1"/>
</dbReference>
<keyword evidence="4" id="KW-0276">Fatty acid metabolism</keyword>
<dbReference type="EC" id="6.2.1.3" evidence="6"/>
<dbReference type="InterPro" id="IPR000873">
    <property type="entry name" value="AMP-dep_synth/lig_dom"/>
</dbReference>
<dbReference type="InterPro" id="IPR020845">
    <property type="entry name" value="AMP-binding_CS"/>
</dbReference>
<dbReference type="PANTHER" id="PTHR43272">
    <property type="entry name" value="LONG-CHAIN-FATTY-ACID--COA LIGASE"/>
    <property type="match status" value="1"/>
</dbReference>
<evidence type="ECO:0000256" key="1">
    <source>
        <dbReference type="ARBA" id="ARBA00006432"/>
    </source>
</evidence>
<comment type="catalytic activity">
    <reaction evidence="7">
        <text>a long-chain fatty acid + ATP + CoA = a long-chain fatty acyl-CoA + AMP + diphosphate</text>
        <dbReference type="Rhea" id="RHEA:15421"/>
        <dbReference type="ChEBI" id="CHEBI:30616"/>
        <dbReference type="ChEBI" id="CHEBI:33019"/>
        <dbReference type="ChEBI" id="CHEBI:57287"/>
        <dbReference type="ChEBI" id="CHEBI:57560"/>
        <dbReference type="ChEBI" id="CHEBI:83139"/>
        <dbReference type="ChEBI" id="CHEBI:456215"/>
        <dbReference type="EC" id="6.2.1.3"/>
    </reaction>
</comment>
<evidence type="ECO:0000313" key="11">
    <source>
        <dbReference type="EMBL" id="CAF1365743.1"/>
    </source>
</evidence>
<evidence type="ECO:0000256" key="3">
    <source>
        <dbReference type="ARBA" id="ARBA00022741"/>
    </source>
</evidence>
<evidence type="ECO:0000256" key="7">
    <source>
        <dbReference type="ARBA" id="ARBA00036813"/>
    </source>
</evidence>
<keyword evidence="9" id="KW-0472">Membrane</keyword>
<accession>A0A818VLP5</accession>
<feature type="region of interest" description="Disordered" evidence="8">
    <location>
        <begin position="759"/>
        <end position="815"/>
    </location>
</feature>
<reference evidence="12" key="1">
    <citation type="submission" date="2021-02" db="EMBL/GenBank/DDBJ databases">
        <authorList>
            <person name="Nowell W R."/>
        </authorList>
    </citation>
    <scope>NUCLEOTIDE SEQUENCE</scope>
</reference>
<evidence type="ECO:0000256" key="4">
    <source>
        <dbReference type="ARBA" id="ARBA00022832"/>
    </source>
</evidence>